<dbReference type="CDD" id="cd04238">
    <property type="entry name" value="AAK_NAGK-like"/>
    <property type="match status" value="1"/>
</dbReference>
<dbReference type="InterPro" id="IPR004662">
    <property type="entry name" value="AcgluKinase_fam"/>
</dbReference>
<feature type="binding site" evidence="9">
    <location>
        <position position="155"/>
    </location>
    <ligand>
        <name>substrate</name>
    </ligand>
</feature>
<feature type="domain" description="Aspartate/glutamate/uridylate kinase" evidence="10">
    <location>
        <begin position="9"/>
        <end position="233"/>
    </location>
</feature>
<dbReference type="EC" id="2.7.2.8" evidence="9"/>
<dbReference type="GO" id="GO:0005524">
    <property type="term" value="F:ATP binding"/>
    <property type="evidence" value="ECO:0007669"/>
    <property type="project" value="UniProtKB-UniRule"/>
</dbReference>
<protein>
    <recommendedName>
        <fullName evidence="9">Acetylglutamate kinase</fullName>
        <ecNumber evidence="9">2.7.2.8</ecNumber>
    </recommendedName>
    <alternativeName>
        <fullName evidence="9">N-acetyl-L-glutamate 5-phosphotransferase</fullName>
    </alternativeName>
    <alternativeName>
        <fullName evidence="9">NAG kinase</fullName>
        <shortName evidence="9">NAGK</shortName>
    </alternativeName>
</protein>
<dbReference type="SUPFAM" id="SSF53633">
    <property type="entry name" value="Carbamate kinase-like"/>
    <property type="match status" value="1"/>
</dbReference>
<keyword evidence="3 9" id="KW-0028">Amino-acid biosynthesis</keyword>
<dbReference type="InterPro" id="IPR036393">
    <property type="entry name" value="AceGlu_kinase-like_sf"/>
</dbReference>
<evidence type="ECO:0000259" key="10">
    <source>
        <dbReference type="Pfam" id="PF00696"/>
    </source>
</evidence>
<comment type="caution">
    <text evidence="11">The sequence shown here is derived from an EMBL/GenBank/DDBJ whole genome shotgun (WGS) entry which is preliminary data.</text>
</comment>
<comment type="catalytic activity">
    <reaction evidence="8 9">
        <text>N-acetyl-L-glutamate + ATP = N-acetyl-L-glutamyl 5-phosphate + ADP</text>
        <dbReference type="Rhea" id="RHEA:14629"/>
        <dbReference type="ChEBI" id="CHEBI:30616"/>
        <dbReference type="ChEBI" id="CHEBI:44337"/>
        <dbReference type="ChEBI" id="CHEBI:57936"/>
        <dbReference type="ChEBI" id="CHEBI:456216"/>
        <dbReference type="EC" id="2.7.2.8"/>
    </reaction>
</comment>
<comment type="function">
    <text evidence="9">Catalyzes the ATP-dependent phosphorylation of N-acetyl-L-glutamate.</text>
</comment>
<dbReference type="EMBL" id="BMOE01000014">
    <property type="protein sequence ID" value="GGJ85723.1"/>
    <property type="molecule type" value="Genomic_DNA"/>
</dbReference>
<comment type="pathway">
    <text evidence="1 9">Amino-acid biosynthesis; L-arginine biosynthesis; N(2)-acetyl-L-ornithine from L-glutamate: step 2/4.</text>
</comment>
<evidence type="ECO:0000313" key="12">
    <source>
        <dbReference type="Proteomes" id="UP000635726"/>
    </source>
</evidence>
<evidence type="ECO:0000256" key="8">
    <source>
        <dbReference type="ARBA" id="ARBA00048141"/>
    </source>
</evidence>
<keyword evidence="2 9" id="KW-0055">Arginine biosynthesis</keyword>
<dbReference type="Proteomes" id="UP000635726">
    <property type="component" value="Unassembled WGS sequence"/>
</dbReference>
<evidence type="ECO:0000256" key="4">
    <source>
        <dbReference type="ARBA" id="ARBA00022679"/>
    </source>
</evidence>
<evidence type="ECO:0000256" key="7">
    <source>
        <dbReference type="ARBA" id="ARBA00022840"/>
    </source>
</evidence>
<feature type="site" description="Transition state stabilizer" evidence="9">
    <location>
        <position position="11"/>
    </location>
</feature>
<accession>A0A917UUA2</accession>
<proteinExistence type="inferred from homology"/>
<dbReference type="NCBIfam" id="TIGR00761">
    <property type="entry name" value="argB"/>
    <property type="match status" value="1"/>
</dbReference>
<dbReference type="PANTHER" id="PTHR23342">
    <property type="entry name" value="N-ACETYLGLUTAMATE SYNTHASE"/>
    <property type="match status" value="1"/>
</dbReference>
<dbReference type="InterPro" id="IPR037528">
    <property type="entry name" value="ArgB"/>
</dbReference>
<keyword evidence="9" id="KW-0963">Cytoplasm</keyword>
<dbReference type="AlphaFoldDB" id="A0A917UUA2"/>
<dbReference type="GO" id="GO:0005737">
    <property type="term" value="C:cytoplasm"/>
    <property type="evidence" value="ECO:0007669"/>
    <property type="project" value="UniProtKB-SubCell"/>
</dbReference>
<organism evidence="11 12">
    <name type="scientific">Deinococcus aquiradiocola</name>
    <dbReference type="NCBI Taxonomy" id="393059"/>
    <lineage>
        <taxon>Bacteria</taxon>
        <taxon>Thermotogati</taxon>
        <taxon>Deinococcota</taxon>
        <taxon>Deinococci</taxon>
        <taxon>Deinococcales</taxon>
        <taxon>Deinococcaceae</taxon>
        <taxon>Deinococcus</taxon>
    </lineage>
</organism>
<evidence type="ECO:0000256" key="6">
    <source>
        <dbReference type="ARBA" id="ARBA00022777"/>
    </source>
</evidence>
<dbReference type="HAMAP" id="MF_00082">
    <property type="entry name" value="ArgB"/>
    <property type="match status" value="1"/>
</dbReference>
<feature type="binding site" evidence="9">
    <location>
        <position position="67"/>
    </location>
    <ligand>
        <name>substrate</name>
    </ligand>
</feature>
<dbReference type="GO" id="GO:0042450">
    <property type="term" value="P:L-arginine biosynthetic process via ornithine"/>
    <property type="evidence" value="ECO:0007669"/>
    <property type="project" value="UniProtKB-UniRule"/>
</dbReference>
<feature type="binding site" evidence="9">
    <location>
        <begin position="45"/>
        <end position="46"/>
    </location>
    <ligand>
        <name>substrate</name>
    </ligand>
</feature>
<keyword evidence="6 9" id="KW-0418">Kinase</keyword>
<evidence type="ECO:0000256" key="3">
    <source>
        <dbReference type="ARBA" id="ARBA00022605"/>
    </source>
</evidence>
<evidence type="ECO:0000256" key="2">
    <source>
        <dbReference type="ARBA" id="ARBA00022571"/>
    </source>
</evidence>
<dbReference type="Pfam" id="PF00696">
    <property type="entry name" value="AA_kinase"/>
    <property type="match status" value="1"/>
</dbReference>
<evidence type="ECO:0000256" key="9">
    <source>
        <dbReference type="HAMAP-Rule" id="MF_00082"/>
    </source>
</evidence>
<keyword evidence="4 9" id="KW-0808">Transferase</keyword>
<reference evidence="11" key="2">
    <citation type="submission" date="2020-09" db="EMBL/GenBank/DDBJ databases">
        <authorList>
            <person name="Sun Q."/>
            <person name="Ohkuma M."/>
        </authorList>
    </citation>
    <scope>NUCLEOTIDE SEQUENCE</scope>
    <source>
        <strain evidence="11">JCM 14371</strain>
    </source>
</reference>
<dbReference type="PIRSF" id="PIRSF000728">
    <property type="entry name" value="NAGK"/>
    <property type="match status" value="1"/>
</dbReference>
<evidence type="ECO:0000256" key="1">
    <source>
        <dbReference type="ARBA" id="ARBA00004828"/>
    </source>
</evidence>
<sequence length="257" mass="26705">MGRYCVGMIVKYGGNAMKSPELRRGVARELAALRREMPVVVVHGGGPAIERELQARGARSRFVDGLRVTSPDVMDIVEMALCKLNKELSQDLGNAVGLMGRDSDLLRGTLLDPVRLGRVGEVRHVNTDLLRTLLGAGITPVVGCVAVADDGDALNVNADTAAGAVAGAMGEGVLFLTDVDGVYRQYPDPQSLAPTLTRAEVQGGIRDGWIAGGMLPKVGAALSALEAGAPFAIIASGMRPGTVEAAARGQAGTRLLP</sequence>
<dbReference type="GO" id="GO:0003991">
    <property type="term" value="F:acetylglutamate kinase activity"/>
    <property type="evidence" value="ECO:0007669"/>
    <property type="project" value="UniProtKB-UniRule"/>
</dbReference>
<feature type="site" description="Transition state stabilizer" evidence="9">
    <location>
        <position position="217"/>
    </location>
</feature>
<reference evidence="11" key="1">
    <citation type="journal article" date="2014" name="Int. J. Syst. Evol. Microbiol.">
        <title>Complete genome sequence of Corynebacterium casei LMG S-19264T (=DSM 44701T), isolated from a smear-ripened cheese.</title>
        <authorList>
            <consortium name="US DOE Joint Genome Institute (JGI-PGF)"/>
            <person name="Walter F."/>
            <person name="Albersmeier A."/>
            <person name="Kalinowski J."/>
            <person name="Ruckert C."/>
        </authorList>
    </citation>
    <scope>NUCLEOTIDE SEQUENCE</scope>
    <source>
        <strain evidence="11">JCM 14371</strain>
    </source>
</reference>
<evidence type="ECO:0000256" key="5">
    <source>
        <dbReference type="ARBA" id="ARBA00022741"/>
    </source>
</evidence>
<dbReference type="InterPro" id="IPR001048">
    <property type="entry name" value="Asp/Glu/Uridylate_kinase"/>
</dbReference>
<evidence type="ECO:0000313" key="11">
    <source>
        <dbReference type="EMBL" id="GGJ85723.1"/>
    </source>
</evidence>
<keyword evidence="7 9" id="KW-0067">ATP-binding</keyword>
<keyword evidence="12" id="KW-1185">Reference proteome</keyword>
<comment type="similarity">
    <text evidence="9">Belongs to the acetylglutamate kinase family. ArgB subfamily.</text>
</comment>
<gene>
    <name evidence="9 11" type="primary">argB</name>
    <name evidence="11" type="ORF">GCM10008939_32000</name>
</gene>
<dbReference type="PANTHER" id="PTHR23342:SF0">
    <property type="entry name" value="N-ACETYLGLUTAMATE SYNTHASE, MITOCHONDRIAL"/>
    <property type="match status" value="1"/>
</dbReference>
<dbReference type="Gene3D" id="3.40.1160.10">
    <property type="entry name" value="Acetylglutamate kinase-like"/>
    <property type="match status" value="1"/>
</dbReference>
<name>A0A917UUA2_9DEIO</name>
<comment type="subcellular location">
    <subcellularLocation>
        <location evidence="9">Cytoplasm</location>
    </subcellularLocation>
</comment>
<keyword evidence="5 9" id="KW-0547">Nucleotide-binding</keyword>